<organism evidence="2 3">
    <name type="scientific">Sphingomonas melonis TY</name>
    <dbReference type="NCBI Taxonomy" id="621456"/>
    <lineage>
        <taxon>Bacteria</taxon>
        <taxon>Pseudomonadati</taxon>
        <taxon>Pseudomonadota</taxon>
        <taxon>Alphaproteobacteria</taxon>
        <taxon>Sphingomonadales</taxon>
        <taxon>Sphingomonadaceae</taxon>
        <taxon>Sphingomonas</taxon>
    </lineage>
</organism>
<evidence type="ECO:0000313" key="3">
    <source>
        <dbReference type="Proteomes" id="UP000078460"/>
    </source>
</evidence>
<dbReference type="Proteomes" id="UP000078460">
    <property type="component" value="Unassembled WGS sequence"/>
</dbReference>
<evidence type="ECO:0000259" key="1">
    <source>
        <dbReference type="Pfam" id="PF22653"/>
    </source>
</evidence>
<dbReference type="EMBL" id="LQCK02000068">
    <property type="protein sequence ID" value="KZB93528.1"/>
    <property type="molecule type" value="Genomic_DNA"/>
</dbReference>
<dbReference type="AlphaFoldDB" id="A0A175XYY9"/>
<feature type="domain" description="DUF7007" evidence="1">
    <location>
        <begin position="9"/>
        <end position="123"/>
    </location>
</feature>
<dbReference type="InterPro" id="IPR054276">
    <property type="entry name" value="DUF7007"/>
</dbReference>
<reference evidence="2" key="1">
    <citation type="submission" date="2016-03" db="EMBL/GenBank/DDBJ databases">
        <title>Sphingomonas melonis TY, whole genome shotgun sequencing.</title>
        <authorList>
            <person name="Wang H."/>
            <person name="Zhu P."/>
        </authorList>
    </citation>
    <scope>NUCLEOTIDE SEQUENCE [LARGE SCALE GENOMIC DNA]</scope>
    <source>
        <strain evidence="2">TY</strain>
    </source>
</reference>
<accession>A0A175XYY9</accession>
<dbReference type="STRING" id="621456.BJP26_14495"/>
<comment type="caution">
    <text evidence="2">The sequence shown here is derived from an EMBL/GenBank/DDBJ whole genome shotgun (WGS) entry which is preliminary data.</text>
</comment>
<protein>
    <recommendedName>
        <fullName evidence="1">DUF7007 domain-containing protein</fullName>
    </recommendedName>
</protein>
<name>A0A175XYY9_9SPHN</name>
<sequence>MPAFASTPAPVHTLWDTPDMATQRLPGVWWVKTPSHGGFVLSDERQAAMPEALRLDSIYYEEDVNWTLVILAFEAEFAALKDPHFDIERGIAHQTARYWRPQRYGSFTGQIITPSDSYVLRKIDIIKAAIGEIGVRTAFGDGANWVPAGKVGVCGQRIVGCDHLGFTQYDGPVFKGLCDAAGYEAGRPVNTFAALGVELLS</sequence>
<dbReference type="Pfam" id="PF22653">
    <property type="entry name" value="DUF7007"/>
    <property type="match status" value="1"/>
</dbReference>
<dbReference type="RefSeq" id="WP_062126039.1">
    <property type="nucleotide sequence ID" value="NZ_LQCK02000068.1"/>
</dbReference>
<evidence type="ECO:0000313" key="2">
    <source>
        <dbReference type="EMBL" id="KZB93528.1"/>
    </source>
</evidence>
<keyword evidence="3" id="KW-1185">Reference proteome</keyword>
<proteinExistence type="predicted"/>
<gene>
    <name evidence="2" type="ORF">AVM11_11690</name>
</gene>